<dbReference type="FunFam" id="3.80.10.10:FF:000213">
    <property type="entry name" value="Tyrosine-sulfated glycopeptide receptor 1"/>
    <property type="match status" value="1"/>
</dbReference>
<dbReference type="Pfam" id="PF08263">
    <property type="entry name" value="LRRNT_2"/>
    <property type="match status" value="1"/>
</dbReference>
<evidence type="ECO:0000259" key="12">
    <source>
        <dbReference type="Pfam" id="PF08263"/>
    </source>
</evidence>
<evidence type="ECO:0000256" key="11">
    <source>
        <dbReference type="SAM" id="SignalP"/>
    </source>
</evidence>
<comment type="caution">
    <text evidence="13">The sequence shown here is derived from an EMBL/GenBank/DDBJ whole genome shotgun (WGS) entry which is preliminary data.</text>
</comment>
<dbReference type="InterPro" id="IPR001611">
    <property type="entry name" value="Leu-rich_rpt"/>
</dbReference>
<feature type="chain" id="PRO_5042984614" description="Leucine-rich repeat-containing N-terminal plant-type domain-containing protein" evidence="11">
    <location>
        <begin position="18"/>
        <end position="851"/>
    </location>
</feature>
<organism evidence="13 14">
    <name type="scientific">Psophocarpus tetragonolobus</name>
    <name type="common">Winged bean</name>
    <name type="synonym">Dolichos tetragonolobus</name>
    <dbReference type="NCBI Taxonomy" id="3891"/>
    <lineage>
        <taxon>Eukaryota</taxon>
        <taxon>Viridiplantae</taxon>
        <taxon>Streptophyta</taxon>
        <taxon>Embryophyta</taxon>
        <taxon>Tracheophyta</taxon>
        <taxon>Spermatophyta</taxon>
        <taxon>Magnoliopsida</taxon>
        <taxon>eudicotyledons</taxon>
        <taxon>Gunneridae</taxon>
        <taxon>Pentapetalae</taxon>
        <taxon>rosids</taxon>
        <taxon>fabids</taxon>
        <taxon>Fabales</taxon>
        <taxon>Fabaceae</taxon>
        <taxon>Papilionoideae</taxon>
        <taxon>50 kb inversion clade</taxon>
        <taxon>NPAAA clade</taxon>
        <taxon>indigoferoid/millettioid clade</taxon>
        <taxon>Phaseoleae</taxon>
        <taxon>Psophocarpus</taxon>
    </lineage>
</organism>
<name>A0AAN9S6U7_PSOTE</name>
<evidence type="ECO:0000256" key="7">
    <source>
        <dbReference type="ARBA" id="ARBA00022737"/>
    </source>
</evidence>
<proteinExistence type="inferred from homology"/>
<evidence type="ECO:0000256" key="3">
    <source>
        <dbReference type="ARBA" id="ARBA00009592"/>
    </source>
</evidence>
<dbReference type="InterPro" id="IPR032675">
    <property type="entry name" value="LRR_dom_sf"/>
</dbReference>
<reference evidence="13 14" key="1">
    <citation type="submission" date="2024-01" db="EMBL/GenBank/DDBJ databases">
        <title>The genomes of 5 underutilized Papilionoideae crops provide insights into root nodulation and disease resistanc.</title>
        <authorList>
            <person name="Jiang F."/>
        </authorList>
    </citation>
    <scope>NUCLEOTIDE SEQUENCE [LARGE SCALE GENOMIC DNA]</scope>
    <source>
        <strain evidence="13">DUOXIRENSHENG_FW03</strain>
        <tissue evidence="13">Leaves</tissue>
    </source>
</reference>
<evidence type="ECO:0000256" key="10">
    <source>
        <dbReference type="ARBA" id="ARBA00023180"/>
    </source>
</evidence>
<dbReference type="Gene3D" id="3.80.10.10">
    <property type="entry name" value="Ribonuclease Inhibitor"/>
    <property type="match status" value="3"/>
</dbReference>
<evidence type="ECO:0000256" key="9">
    <source>
        <dbReference type="ARBA" id="ARBA00023136"/>
    </source>
</evidence>
<comment type="subcellular location">
    <subcellularLocation>
        <location evidence="2">Cell membrane</location>
    </subcellularLocation>
    <subcellularLocation>
        <location evidence="1">Membrane</location>
        <topology evidence="1">Single-pass membrane protein</topology>
    </subcellularLocation>
</comment>
<dbReference type="GO" id="GO:0005886">
    <property type="term" value="C:plasma membrane"/>
    <property type="evidence" value="ECO:0007669"/>
    <property type="project" value="UniProtKB-SubCell"/>
</dbReference>
<keyword evidence="6" id="KW-0812">Transmembrane</keyword>
<keyword evidence="7" id="KW-0677">Repeat</keyword>
<keyword evidence="14" id="KW-1185">Reference proteome</keyword>
<keyword evidence="5" id="KW-0433">Leucine-rich repeat</keyword>
<evidence type="ECO:0000313" key="13">
    <source>
        <dbReference type="EMBL" id="KAK7390353.1"/>
    </source>
</evidence>
<protein>
    <recommendedName>
        <fullName evidence="12">Leucine-rich repeat-containing N-terminal plant-type domain-containing protein</fullName>
    </recommendedName>
</protein>
<dbReference type="PANTHER" id="PTHR48065:SF5">
    <property type="entry name" value="RECEPTOR-LIKE PROTEIN CF-9 HOMOLOG"/>
    <property type="match status" value="1"/>
</dbReference>
<keyword evidence="4" id="KW-1003">Cell membrane</keyword>
<comment type="similarity">
    <text evidence="3">Belongs to the RLP family.</text>
</comment>
<keyword evidence="10" id="KW-0325">Glycoprotein</keyword>
<dbReference type="Proteomes" id="UP001386955">
    <property type="component" value="Unassembled WGS sequence"/>
</dbReference>
<evidence type="ECO:0000256" key="8">
    <source>
        <dbReference type="ARBA" id="ARBA00022989"/>
    </source>
</evidence>
<evidence type="ECO:0000256" key="1">
    <source>
        <dbReference type="ARBA" id="ARBA00004167"/>
    </source>
</evidence>
<dbReference type="SMART" id="SM00369">
    <property type="entry name" value="LRR_TYP"/>
    <property type="match status" value="8"/>
</dbReference>
<evidence type="ECO:0000256" key="2">
    <source>
        <dbReference type="ARBA" id="ARBA00004236"/>
    </source>
</evidence>
<evidence type="ECO:0000256" key="6">
    <source>
        <dbReference type="ARBA" id="ARBA00022692"/>
    </source>
</evidence>
<dbReference type="Pfam" id="PF13516">
    <property type="entry name" value="LRR_6"/>
    <property type="match status" value="1"/>
</dbReference>
<dbReference type="Pfam" id="PF13855">
    <property type="entry name" value="LRR_8"/>
    <property type="match status" value="4"/>
</dbReference>
<dbReference type="FunFam" id="3.80.10.10:FF:000095">
    <property type="entry name" value="LRR receptor-like serine/threonine-protein kinase GSO1"/>
    <property type="match status" value="1"/>
</dbReference>
<evidence type="ECO:0000256" key="4">
    <source>
        <dbReference type="ARBA" id="ARBA00022475"/>
    </source>
</evidence>
<accession>A0AAN9S6U7</accession>
<dbReference type="Pfam" id="PF00560">
    <property type="entry name" value="LRR_1"/>
    <property type="match status" value="5"/>
</dbReference>
<evidence type="ECO:0000256" key="5">
    <source>
        <dbReference type="ARBA" id="ARBA00022614"/>
    </source>
</evidence>
<dbReference type="EMBL" id="JAYMYS010000006">
    <property type="protein sequence ID" value="KAK7390353.1"/>
    <property type="molecule type" value="Genomic_DNA"/>
</dbReference>
<dbReference type="InterPro" id="IPR013210">
    <property type="entry name" value="LRR_N_plant-typ"/>
</dbReference>
<dbReference type="SUPFAM" id="SSF52058">
    <property type="entry name" value="L domain-like"/>
    <property type="match status" value="1"/>
</dbReference>
<feature type="domain" description="Leucine-rich repeat-containing N-terminal plant-type" evidence="12">
    <location>
        <begin position="21"/>
        <end position="66"/>
    </location>
</feature>
<keyword evidence="8" id="KW-1133">Transmembrane helix</keyword>
<keyword evidence="9" id="KW-0472">Membrane</keyword>
<dbReference type="PRINTS" id="PR00019">
    <property type="entry name" value="LEURICHRPT"/>
</dbReference>
<dbReference type="InterPro" id="IPR003591">
    <property type="entry name" value="Leu-rich_rpt_typical-subtyp"/>
</dbReference>
<dbReference type="AlphaFoldDB" id="A0AAN9S6U7"/>
<feature type="signal peptide" evidence="11">
    <location>
        <begin position="1"/>
        <end position="17"/>
    </location>
</feature>
<dbReference type="SUPFAM" id="SSF52047">
    <property type="entry name" value="RNI-like"/>
    <property type="match status" value="1"/>
</dbReference>
<dbReference type="PANTHER" id="PTHR48065">
    <property type="entry name" value="OS10G0469600 PROTEIN"/>
    <property type="match status" value="1"/>
</dbReference>
<evidence type="ECO:0000313" key="14">
    <source>
        <dbReference type="Proteomes" id="UP001386955"/>
    </source>
</evidence>
<gene>
    <name evidence="13" type="ORF">VNO78_25658</name>
</gene>
<sequence>MCLFWLYLCNHVFVVSGQCLDDQKSLLLQFKNNLSFTDKKDRSFNKLDSWNASNDCCKHWEGVRCDKKGHVTYLYLAAKSISVGFDNVSVVFSLGHLQILDLSNNYLTGPMTSLVMVKNLTCLNLSNNNLNGTISSSHFEGLHNLDIIDLSYNSFTGIIPSSLFTLPSLRVISLSENSFTQWDEIVNLTSFKLEILDISINNLSGRIPSYLFTLPLLLGIELSYNQFSQLDEFINVSSSKLDTLDLEGNKLIGPFPKFIFKLCALSTLKLSSNRFNGLVQLNKFFELKNLTELDLSYNNLSVNVNGITFDPSSIPSISLLYLASCNLKTFPDFLRNLSKIRDLDLSHNQIQGIIPNWIWQFDYLLFLNISHNLLTKFQGPLQNLASNIRYLDFHHNKLQGPIPVFDNSLYLDFSSNKFSTSIPQDIGNYLSQTYFLSLSNNTLHGNIPDSLCDASLLQVLDLSINKISGIIPSCLMMVSCIEVLNMKNNNLSGSIPDTIPTSCRLWSLNLHGNALDGLVPKSLAYCSKLKVLDLGSNQITGGFPCFLNQISTLRILVLRNNKFVGTLRCPEANKTWEMLQIVDIAFNNFSGKLPEKYFTTWTRNVTNNEDGDGSMFIELSMYDGGKYFQDGVIVRSKGQQMELVKILKIFTSIDFSSNHFEGPIPKELMEYKALHVLNLSNNALSGEIPSSISNLRELESMDLSQNNLSGEIPVQLATLSFLSYLNLSYNRLVGKIPTGTQLQSFPASSFEGNDGLFGPPLTEKHDDKEPMMLSKSKSERVALTTNWNFISVELGLVFGHAILFGSLFIWKQWRVWYWQLIHKILCWIFPQLYLEYVTQRGQTYVTLRWHH</sequence>
<keyword evidence="11" id="KW-0732">Signal</keyword>